<proteinExistence type="predicted"/>
<evidence type="ECO:0000313" key="2">
    <source>
        <dbReference type="Proteomes" id="UP001186974"/>
    </source>
</evidence>
<evidence type="ECO:0000313" key="1">
    <source>
        <dbReference type="EMBL" id="KAK3081373.1"/>
    </source>
</evidence>
<accession>A0ACC3DXL2</accession>
<organism evidence="1 2">
    <name type="scientific">Coniosporium uncinatum</name>
    <dbReference type="NCBI Taxonomy" id="93489"/>
    <lineage>
        <taxon>Eukaryota</taxon>
        <taxon>Fungi</taxon>
        <taxon>Dikarya</taxon>
        <taxon>Ascomycota</taxon>
        <taxon>Pezizomycotina</taxon>
        <taxon>Dothideomycetes</taxon>
        <taxon>Dothideomycetes incertae sedis</taxon>
        <taxon>Coniosporium</taxon>
    </lineage>
</organism>
<gene>
    <name evidence="1" type="ORF">LTS18_007309</name>
</gene>
<protein>
    <submittedName>
        <fullName evidence="1">Uncharacterized protein</fullName>
    </submittedName>
</protein>
<comment type="caution">
    <text evidence="1">The sequence shown here is derived from an EMBL/GenBank/DDBJ whole genome shotgun (WGS) entry which is preliminary data.</text>
</comment>
<reference evidence="1" key="1">
    <citation type="submission" date="2024-09" db="EMBL/GenBank/DDBJ databases">
        <title>Black Yeasts Isolated from many extreme environments.</title>
        <authorList>
            <person name="Coleine C."/>
            <person name="Stajich J.E."/>
            <person name="Selbmann L."/>
        </authorList>
    </citation>
    <scope>NUCLEOTIDE SEQUENCE</scope>
    <source>
        <strain evidence="1">CCFEE 5737</strain>
    </source>
</reference>
<dbReference type="EMBL" id="JAWDJW010000183">
    <property type="protein sequence ID" value="KAK3081373.1"/>
    <property type="molecule type" value="Genomic_DNA"/>
</dbReference>
<name>A0ACC3DXL2_9PEZI</name>
<keyword evidence="2" id="KW-1185">Reference proteome</keyword>
<sequence>MQYPTRGMGNLVTLNDAEEKTLEFAQTEQMRKQFARFGIPEDWTARRRRSDAKVQLAATKMAQSNGDTTVIVAEIYDASLQNTSSGLSAYHSRRKTMFESESVEAWDSHVKGTAPQIEQEAASIVWLIRENDRDIHFGNKASEAIPELWTRDLGGQFLTNLDRIEDSRLFQIALRMPKGAHLHLHFNAELPPRPLLERARNVPTMCIRSTRPIITVEDTRETEIVFSVMPDDTVEADLFSLSYNPEFKKEGSHPWMQWSRFRGIFMERFGQDAEAWAADKMILSEEEVYGMKQTTNGVWARFNQGTRAFKGLVNYDTIYRWYIGAAIDNMITDRIMYAELRPMLLDKSIPSQDGRRKFDLAAQMQIIADELGRKQQELMSKGEPHRFPFGIKIIYCTPRSIPKEIMKRELQDCIKLKLAFPELICGFDLVGAEDRPNNIGFYAEELQAFTQACNKLNIEIPFLFHAGESLLDTGGSRTPENSNLYDAVLLNAKRIGHGYSLVNHPKLAKEFREKKICIELCPTSNELLHLCRNVKEHVFPQLLAMGIPCTVNSDNPSVFRTRKKTIMQREKHIYNDNAGIMHSSRAITGSRRPNNESVAGNAAGIILGVALITSIVLGLAYSLYLRLTRGRRQRHRRGFQTISEGAEPSSLPASIFATTRQTDDGRRLNVDEADSIYRGIIEQPLHVSAGSGPTTPPRAIITASSSSHRNTPLQELKDLPPVPNPFTDTAPPNDNPDPAPDSPTLKRKPKCSSLVPTTSKRPFVSDRPQSRPALNSNDSFTEDGESDKNGRIFGPSGHTYGESKESSIRDGK</sequence>
<dbReference type="Proteomes" id="UP001186974">
    <property type="component" value="Unassembled WGS sequence"/>
</dbReference>